<dbReference type="EMBL" id="JAVREH010000024">
    <property type="protein sequence ID" value="MDT0262885.1"/>
    <property type="molecule type" value="Genomic_DNA"/>
</dbReference>
<evidence type="ECO:0000259" key="3">
    <source>
        <dbReference type="PROSITE" id="PS51371"/>
    </source>
</evidence>
<keyword evidence="1 2" id="KW-0129">CBS domain</keyword>
<proteinExistence type="predicted"/>
<dbReference type="PANTHER" id="PTHR43080">
    <property type="entry name" value="CBS DOMAIN-CONTAINING PROTEIN CBSX3, MITOCHONDRIAL"/>
    <property type="match status" value="1"/>
</dbReference>
<accession>A0ABU2JD26</accession>
<evidence type="ECO:0000256" key="2">
    <source>
        <dbReference type="PROSITE-ProRule" id="PRU00703"/>
    </source>
</evidence>
<reference evidence="5" key="1">
    <citation type="submission" date="2023-07" db="EMBL/GenBank/DDBJ databases">
        <title>30 novel species of actinomycetes from the DSMZ collection.</title>
        <authorList>
            <person name="Nouioui I."/>
        </authorList>
    </citation>
    <scope>NUCLEOTIDE SEQUENCE [LARGE SCALE GENOMIC DNA]</scope>
    <source>
        <strain evidence="5">DSM 44399</strain>
    </source>
</reference>
<evidence type="ECO:0000313" key="5">
    <source>
        <dbReference type="Proteomes" id="UP001183176"/>
    </source>
</evidence>
<protein>
    <submittedName>
        <fullName evidence="4">CBS domain-containing protein</fullName>
    </submittedName>
</protein>
<gene>
    <name evidence="4" type="ORF">RM423_15930</name>
</gene>
<name>A0ABU2JD26_9ACTN</name>
<feature type="domain" description="CBS" evidence="3">
    <location>
        <begin position="8"/>
        <end position="66"/>
    </location>
</feature>
<dbReference type="SUPFAM" id="SSF54631">
    <property type="entry name" value="CBS-domain pair"/>
    <property type="match status" value="1"/>
</dbReference>
<evidence type="ECO:0000313" key="4">
    <source>
        <dbReference type="EMBL" id="MDT0262885.1"/>
    </source>
</evidence>
<evidence type="ECO:0000256" key="1">
    <source>
        <dbReference type="ARBA" id="ARBA00023122"/>
    </source>
</evidence>
<organism evidence="4 5">
    <name type="scientific">Jatrophihabitans lederbergiae</name>
    <dbReference type="NCBI Taxonomy" id="3075547"/>
    <lineage>
        <taxon>Bacteria</taxon>
        <taxon>Bacillati</taxon>
        <taxon>Actinomycetota</taxon>
        <taxon>Actinomycetes</taxon>
        <taxon>Jatrophihabitantales</taxon>
        <taxon>Jatrophihabitantaceae</taxon>
        <taxon>Jatrophihabitans</taxon>
    </lineage>
</organism>
<dbReference type="Gene3D" id="3.10.580.10">
    <property type="entry name" value="CBS-domain"/>
    <property type="match status" value="1"/>
</dbReference>
<comment type="caution">
    <text evidence="4">The sequence shown here is derived from an EMBL/GenBank/DDBJ whole genome shotgun (WGS) entry which is preliminary data.</text>
</comment>
<dbReference type="InterPro" id="IPR046342">
    <property type="entry name" value="CBS_dom_sf"/>
</dbReference>
<dbReference type="Pfam" id="PF00571">
    <property type="entry name" value="CBS"/>
    <property type="match status" value="2"/>
</dbReference>
<dbReference type="CDD" id="cd04623">
    <property type="entry name" value="CBS_pair_bac_euk"/>
    <property type="match status" value="1"/>
</dbReference>
<dbReference type="Proteomes" id="UP001183176">
    <property type="component" value="Unassembled WGS sequence"/>
</dbReference>
<dbReference type="RefSeq" id="WP_311424032.1">
    <property type="nucleotide sequence ID" value="NZ_JAVREH010000024.1"/>
</dbReference>
<feature type="domain" description="CBS" evidence="3">
    <location>
        <begin position="75"/>
        <end position="130"/>
    </location>
</feature>
<dbReference type="InterPro" id="IPR051257">
    <property type="entry name" value="Diverse_CBS-Domain"/>
</dbReference>
<keyword evidence="5" id="KW-1185">Reference proteome</keyword>
<dbReference type="SMART" id="SM00116">
    <property type="entry name" value="CBS"/>
    <property type="match status" value="2"/>
</dbReference>
<sequence length="142" mass="14886">MIIADILRSKGAAVLTIAPEASAAELAAVLAENRIGAVVVVEHDRPIGIVSERDVVRGLNSEGAGVLDASVADLMTTELFTCEPADSVDRISVAMTERRIRHVPVLDGGELAGIVSIGDVVAARIRDLETARGQLESYITQG</sequence>
<dbReference type="InterPro" id="IPR044725">
    <property type="entry name" value="CBSX3_CBS_dom"/>
</dbReference>
<dbReference type="PROSITE" id="PS51371">
    <property type="entry name" value="CBS"/>
    <property type="match status" value="2"/>
</dbReference>
<dbReference type="InterPro" id="IPR000644">
    <property type="entry name" value="CBS_dom"/>
</dbReference>
<dbReference type="PANTHER" id="PTHR43080:SF2">
    <property type="entry name" value="CBS DOMAIN-CONTAINING PROTEIN"/>
    <property type="match status" value="1"/>
</dbReference>